<evidence type="ECO:0000313" key="3">
    <source>
        <dbReference type="Proteomes" id="UP000321301"/>
    </source>
</evidence>
<dbReference type="SUPFAM" id="SSF53335">
    <property type="entry name" value="S-adenosyl-L-methionine-dependent methyltransferases"/>
    <property type="match status" value="1"/>
</dbReference>
<gene>
    <name evidence="2" type="ORF">CQA01_33460</name>
</gene>
<comment type="caution">
    <text evidence="2">The sequence shown here is derived from an EMBL/GenBank/DDBJ whole genome shotgun (WGS) entry which is preliminary data.</text>
</comment>
<dbReference type="PANTHER" id="PTHR43861">
    <property type="entry name" value="TRANS-ACONITATE 2-METHYLTRANSFERASE-RELATED"/>
    <property type="match status" value="1"/>
</dbReference>
<protein>
    <recommendedName>
        <fullName evidence="1">Methyltransferase domain-containing protein</fullName>
    </recommendedName>
</protein>
<feature type="domain" description="Methyltransferase" evidence="1">
    <location>
        <begin position="35"/>
        <end position="144"/>
    </location>
</feature>
<dbReference type="AlphaFoldDB" id="A0A512CF24"/>
<sequence>MERNKPIERDAKASTKIFDERSLKTDYRTLEPILKKGMTVLDVGCGTGAITKDIAKIVGNAGKVIGIDNTEKFIESGKESYKDIENLNLIHIDLFDFETEEKFDLITSARTLQWLNNPKEALVKMKSLLKPNGMISILDYNHNNLEWKPEPPESMKAFYVIFLRWRKDAGMNNRIADDLPDLMKEIGMVDIEKINSDEHYDKSRPDFKAKVGIWAKVAGLKQMVDEGYLDEKLRLKAIEEYNDWVEIQAISMTMKLKEVRGKIPASKIK</sequence>
<dbReference type="EMBL" id="BJYV01000017">
    <property type="protein sequence ID" value="GEO22812.1"/>
    <property type="molecule type" value="Genomic_DNA"/>
</dbReference>
<dbReference type="Proteomes" id="UP000321301">
    <property type="component" value="Unassembled WGS sequence"/>
</dbReference>
<evidence type="ECO:0000259" key="1">
    <source>
        <dbReference type="Pfam" id="PF13847"/>
    </source>
</evidence>
<name>A0A512CF24_9BACT</name>
<reference evidence="2 3" key="1">
    <citation type="submission" date="2019-07" db="EMBL/GenBank/DDBJ databases">
        <title>Whole genome shotgun sequence of Cyclobacterium qasimii NBRC 106168.</title>
        <authorList>
            <person name="Hosoyama A."/>
            <person name="Uohara A."/>
            <person name="Ohji S."/>
            <person name="Ichikawa N."/>
        </authorList>
    </citation>
    <scope>NUCLEOTIDE SEQUENCE [LARGE SCALE GENOMIC DNA]</scope>
    <source>
        <strain evidence="2 3">NBRC 106168</strain>
    </source>
</reference>
<dbReference type="InterPro" id="IPR029063">
    <property type="entry name" value="SAM-dependent_MTases_sf"/>
</dbReference>
<dbReference type="RefSeq" id="WP_020892066.1">
    <property type="nucleotide sequence ID" value="NZ_BJYV01000017.1"/>
</dbReference>
<dbReference type="Gene3D" id="3.40.50.150">
    <property type="entry name" value="Vaccinia Virus protein VP39"/>
    <property type="match status" value="1"/>
</dbReference>
<dbReference type="CDD" id="cd02440">
    <property type="entry name" value="AdoMet_MTases"/>
    <property type="match status" value="1"/>
</dbReference>
<proteinExistence type="predicted"/>
<dbReference type="InterPro" id="IPR025714">
    <property type="entry name" value="Methyltranfer_dom"/>
</dbReference>
<accession>A0A512CF24</accession>
<keyword evidence="3" id="KW-1185">Reference proteome</keyword>
<dbReference type="Pfam" id="PF13847">
    <property type="entry name" value="Methyltransf_31"/>
    <property type="match status" value="1"/>
</dbReference>
<organism evidence="2 3">
    <name type="scientific">Cyclobacterium qasimii</name>
    <dbReference type="NCBI Taxonomy" id="1350429"/>
    <lineage>
        <taxon>Bacteria</taxon>
        <taxon>Pseudomonadati</taxon>
        <taxon>Bacteroidota</taxon>
        <taxon>Cytophagia</taxon>
        <taxon>Cytophagales</taxon>
        <taxon>Cyclobacteriaceae</taxon>
        <taxon>Cyclobacterium</taxon>
    </lineage>
</organism>
<evidence type="ECO:0000313" key="2">
    <source>
        <dbReference type="EMBL" id="GEO22812.1"/>
    </source>
</evidence>